<feature type="chain" id="PRO_5044654869" description="beta-glucosidase" evidence="7">
    <location>
        <begin position="22"/>
        <end position="531"/>
    </location>
</feature>
<reference evidence="9 10" key="1">
    <citation type="submission" date="2025-04" db="UniProtKB">
        <authorList>
            <consortium name="RefSeq"/>
        </authorList>
    </citation>
    <scope>IDENTIFICATION</scope>
    <source>
        <tissue evidence="9 10">Total insect</tissue>
    </source>
</reference>
<dbReference type="InterPro" id="IPR017853">
    <property type="entry name" value="GH"/>
</dbReference>
<dbReference type="Pfam" id="PF00232">
    <property type="entry name" value="Glyco_hydro_1"/>
    <property type="match status" value="1"/>
</dbReference>
<evidence type="ECO:0000256" key="7">
    <source>
        <dbReference type="SAM" id="SignalP"/>
    </source>
</evidence>
<evidence type="ECO:0000256" key="5">
    <source>
        <dbReference type="PROSITE-ProRule" id="PRU10055"/>
    </source>
</evidence>
<dbReference type="SUPFAM" id="SSF51445">
    <property type="entry name" value="(Trans)glycosidases"/>
    <property type="match status" value="1"/>
</dbReference>
<evidence type="ECO:0000256" key="4">
    <source>
        <dbReference type="ARBA" id="ARBA00023295"/>
    </source>
</evidence>
<keyword evidence="8" id="KW-1185">Reference proteome</keyword>
<accession>A0A6P8ZBM3</accession>
<evidence type="ECO:0000256" key="2">
    <source>
        <dbReference type="ARBA" id="ARBA00012744"/>
    </source>
</evidence>
<organism evidence="9">
    <name type="scientific">Thrips palmi</name>
    <name type="common">Melon thrips</name>
    <dbReference type="NCBI Taxonomy" id="161013"/>
    <lineage>
        <taxon>Eukaryota</taxon>
        <taxon>Metazoa</taxon>
        <taxon>Ecdysozoa</taxon>
        <taxon>Arthropoda</taxon>
        <taxon>Hexapoda</taxon>
        <taxon>Insecta</taxon>
        <taxon>Pterygota</taxon>
        <taxon>Neoptera</taxon>
        <taxon>Paraneoptera</taxon>
        <taxon>Thysanoptera</taxon>
        <taxon>Terebrantia</taxon>
        <taxon>Thripoidea</taxon>
        <taxon>Thripidae</taxon>
        <taxon>Thrips</taxon>
    </lineage>
</organism>
<dbReference type="GO" id="GO:0008422">
    <property type="term" value="F:beta-glucosidase activity"/>
    <property type="evidence" value="ECO:0007669"/>
    <property type="project" value="TreeGrafter"/>
</dbReference>
<evidence type="ECO:0000256" key="3">
    <source>
        <dbReference type="ARBA" id="ARBA00022801"/>
    </source>
</evidence>
<comment type="similarity">
    <text evidence="1 6">Belongs to the glycosyl hydrolase 1 family.</text>
</comment>
<keyword evidence="4" id="KW-0326">Glycosidase</keyword>
<dbReference type="RefSeq" id="XP_034245357.1">
    <property type="nucleotide sequence ID" value="XM_034389466.1"/>
</dbReference>
<dbReference type="InterPro" id="IPR001360">
    <property type="entry name" value="Glyco_hydro_1"/>
</dbReference>
<protein>
    <recommendedName>
        <fullName evidence="2">beta-glucosidase</fullName>
        <ecNumber evidence="2">3.2.1.21</ecNumber>
    </recommendedName>
</protein>
<keyword evidence="7" id="KW-0732">Signal</keyword>
<evidence type="ECO:0000313" key="8">
    <source>
        <dbReference type="Proteomes" id="UP000515158"/>
    </source>
</evidence>
<dbReference type="EC" id="3.2.1.21" evidence="2"/>
<dbReference type="GeneID" id="117647617"/>
<dbReference type="KEGG" id="tpal:117647617"/>
<dbReference type="PRINTS" id="PR00131">
    <property type="entry name" value="GLHYDRLASE1"/>
</dbReference>
<keyword evidence="3" id="KW-0378">Hydrolase</keyword>
<dbReference type="InterPro" id="IPR018120">
    <property type="entry name" value="Glyco_hydro_1_AS"/>
</dbReference>
<evidence type="ECO:0000256" key="6">
    <source>
        <dbReference type="RuleBase" id="RU003690"/>
    </source>
</evidence>
<dbReference type="RefSeq" id="XP_034245358.1">
    <property type="nucleotide sequence ID" value="XM_034389467.1"/>
</dbReference>
<dbReference type="Gene3D" id="3.20.20.80">
    <property type="entry name" value="Glycosidases"/>
    <property type="match status" value="1"/>
</dbReference>
<sequence>MAPPGPLVLCGVLLCAHALQASILSGQSGRLAVEDTANEEYAVPKDLLIGAGISALQTEGAWNEEGRGESAADHLLHEGKLFPGGPQHAHDQAADSYHRYKDDIAMAVALKLKLFRFSFSWTRLLPTADVSKPNQQGVDHYHQLIDEIIKNGMTPMATLYHFDHPQILEASFGGWVGEQMVDKFEEYARFVFQEYGKKVKHWVTINEPNVYCTYFVLAFSGDLTHQTTKERFKCIRNNILGHAKAYHAFKDLKLEGVVGFSAHTIHATPASTLPEDVYAADAFNQFQSGSTLQPVVTGDYPQIVKDLGAEAVVPFTEDEQALIRNTADFMGLNVYYSMTATYNASQSDDSANVPIFAPGKLGLEFIPFVQTKSNIKGDMTQLYSEVTPDALESVMLWTWQSYKVPIFITENGFADVENLGLRDGRRAVYHSAYLRTLIKTMKAFDVPVLGYCAWSLVDAYEWSANFGRRFGLVHVDYEGGTLERSLKDSKDFWITMADTGVVPLVSSASGQCVSTLAVLVAAAASLYTQRL</sequence>
<dbReference type="Proteomes" id="UP000515158">
    <property type="component" value="Unplaced"/>
</dbReference>
<dbReference type="AlphaFoldDB" id="A0A6P8ZBM3"/>
<name>A0A6P8ZBM3_THRPL</name>
<evidence type="ECO:0000256" key="1">
    <source>
        <dbReference type="ARBA" id="ARBA00010838"/>
    </source>
</evidence>
<dbReference type="GO" id="GO:0005975">
    <property type="term" value="P:carbohydrate metabolic process"/>
    <property type="evidence" value="ECO:0007669"/>
    <property type="project" value="InterPro"/>
</dbReference>
<evidence type="ECO:0000313" key="10">
    <source>
        <dbReference type="RefSeq" id="XP_034245358.1"/>
    </source>
</evidence>
<proteinExistence type="inferred from homology"/>
<gene>
    <name evidence="9 10" type="primary">LOC117647617</name>
</gene>
<feature type="signal peptide" evidence="7">
    <location>
        <begin position="1"/>
        <end position="21"/>
    </location>
</feature>
<dbReference type="OrthoDB" id="65569at2759"/>
<feature type="active site" description="Nucleophile" evidence="5">
    <location>
        <position position="410"/>
    </location>
</feature>
<dbReference type="PANTHER" id="PTHR10353">
    <property type="entry name" value="GLYCOSYL HYDROLASE"/>
    <property type="match status" value="1"/>
</dbReference>
<dbReference type="PROSITE" id="PS00572">
    <property type="entry name" value="GLYCOSYL_HYDROL_F1_1"/>
    <property type="match status" value="1"/>
</dbReference>
<evidence type="ECO:0000313" key="9">
    <source>
        <dbReference type="RefSeq" id="XP_034245357.1"/>
    </source>
</evidence>
<dbReference type="PANTHER" id="PTHR10353:SF36">
    <property type="entry name" value="LP05116P"/>
    <property type="match status" value="1"/>
</dbReference>